<keyword evidence="4" id="KW-0217">Developmental protein</keyword>
<comment type="caution">
    <text evidence="14">The sequence shown here is derived from an EMBL/GenBank/DDBJ whole genome shotgun (WGS) entry which is preliminary data.</text>
</comment>
<dbReference type="Gene3D" id="1.10.10.60">
    <property type="entry name" value="Homeodomain-like"/>
    <property type="match status" value="1"/>
</dbReference>
<keyword evidence="5" id="KW-0805">Transcription regulation</keyword>
<dbReference type="Pfam" id="PF00046">
    <property type="entry name" value="Homeodomain"/>
    <property type="match status" value="1"/>
</dbReference>
<keyword evidence="6 10" id="KW-0238">DNA-binding</keyword>
<dbReference type="AlphaFoldDB" id="A0AA88ITZ0"/>
<comment type="similarity">
    <text evidence="3">Belongs to the Antp homeobox family.</text>
</comment>
<comment type="subcellular location">
    <subcellularLocation>
        <location evidence="2 10 11">Nucleus</location>
    </subcellularLocation>
</comment>
<evidence type="ECO:0000256" key="3">
    <source>
        <dbReference type="ARBA" id="ARBA00009107"/>
    </source>
</evidence>
<protein>
    <recommendedName>
        <fullName evidence="13">Homeobox domain-containing protein</fullName>
    </recommendedName>
</protein>
<dbReference type="PANTHER" id="PTHR45664">
    <property type="entry name" value="PROTEIN ZERKNUELLT 1-RELATED"/>
    <property type="match status" value="1"/>
</dbReference>
<evidence type="ECO:0000256" key="12">
    <source>
        <dbReference type="SAM" id="MobiDB-lite"/>
    </source>
</evidence>
<evidence type="ECO:0000313" key="14">
    <source>
        <dbReference type="EMBL" id="KAK2820709.1"/>
    </source>
</evidence>
<feature type="domain" description="Homeobox" evidence="13">
    <location>
        <begin position="221"/>
        <end position="281"/>
    </location>
</feature>
<evidence type="ECO:0000259" key="13">
    <source>
        <dbReference type="PROSITE" id="PS50071"/>
    </source>
</evidence>
<dbReference type="InterPro" id="IPR001827">
    <property type="entry name" value="Homeobox_Antennapedia_CS"/>
</dbReference>
<evidence type="ECO:0000256" key="5">
    <source>
        <dbReference type="ARBA" id="ARBA00023015"/>
    </source>
</evidence>
<dbReference type="GO" id="GO:0009952">
    <property type="term" value="P:anterior/posterior pattern specification"/>
    <property type="evidence" value="ECO:0007669"/>
    <property type="project" value="TreeGrafter"/>
</dbReference>
<dbReference type="PROSITE" id="PS00032">
    <property type="entry name" value="ANTENNAPEDIA"/>
    <property type="match status" value="1"/>
</dbReference>
<feature type="region of interest" description="Disordered" evidence="12">
    <location>
        <begin position="1"/>
        <end position="27"/>
    </location>
</feature>
<feature type="region of interest" description="Disordered" evidence="12">
    <location>
        <begin position="194"/>
        <end position="228"/>
    </location>
</feature>
<dbReference type="InterPro" id="IPR020479">
    <property type="entry name" value="HD_metazoa"/>
</dbReference>
<dbReference type="InterPro" id="IPR001356">
    <property type="entry name" value="HD"/>
</dbReference>
<sequence>MAAATNSHLGEHVGDDTSPRGEEKQPFKGKRLTLLENMTSGEVAGRLVNVGIVRHHHLSRLLFTAAVWWSRRSFCSLQQGIERRTCTDSSTAERTQRRGGGRRGKPEAHGSLETCHVTFGCQRSVRRSKGGPVRVKWKCREPTSSTSSAGLWTVSVHLVALTKPDEHRSDAPEFPQKSIQSRTTMSKKIFPWMKESRHSNQKHSRRIADCPDNDKSLSAPPGSKRTRTAYTSAQLVELEKEFHFSRYLCRPRRVEMASLLNLHERQIKIWFQNRRMKQKKDERLQGLTSSATTSSSSPPSSPSAPGSPTLTSLGYVHLGVDFQPASPPLMSSHQQQQQPEYPAAGFTHGPQFVTQYDKHDTAQNPGVNGSYYSQSCTPQDRILQAPRLTHL</sequence>
<feature type="region of interest" description="Disordered" evidence="12">
    <location>
        <begin position="280"/>
        <end position="310"/>
    </location>
</feature>
<feature type="region of interest" description="Disordered" evidence="12">
    <location>
        <begin position="85"/>
        <end position="109"/>
    </location>
</feature>
<dbReference type="GO" id="GO:0005634">
    <property type="term" value="C:nucleus"/>
    <property type="evidence" value="ECO:0007669"/>
    <property type="project" value="UniProtKB-SubCell"/>
</dbReference>
<dbReference type="EMBL" id="JAUPFM010000019">
    <property type="protein sequence ID" value="KAK2820709.1"/>
    <property type="molecule type" value="Genomic_DNA"/>
</dbReference>
<accession>A0AA88ITZ0</accession>
<feature type="region of interest" description="Disordered" evidence="12">
    <location>
        <begin position="324"/>
        <end position="350"/>
    </location>
</feature>
<evidence type="ECO:0000256" key="2">
    <source>
        <dbReference type="ARBA" id="ARBA00004123"/>
    </source>
</evidence>
<dbReference type="GO" id="GO:0000981">
    <property type="term" value="F:DNA-binding transcription factor activity, RNA polymerase II-specific"/>
    <property type="evidence" value="ECO:0007669"/>
    <property type="project" value="InterPro"/>
</dbReference>
<dbReference type="InterPro" id="IPR017970">
    <property type="entry name" value="Homeobox_CS"/>
</dbReference>
<name>A0AA88ITZ0_CHASR</name>
<dbReference type="CDD" id="cd00086">
    <property type="entry name" value="homeodomain"/>
    <property type="match status" value="1"/>
</dbReference>
<dbReference type="SUPFAM" id="SSF46689">
    <property type="entry name" value="Homeodomain-like"/>
    <property type="match status" value="1"/>
</dbReference>
<feature type="DNA-binding region" description="Homeobox" evidence="10">
    <location>
        <begin position="223"/>
        <end position="282"/>
    </location>
</feature>
<dbReference type="PRINTS" id="PR00024">
    <property type="entry name" value="HOMEOBOX"/>
</dbReference>
<keyword evidence="9 10" id="KW-0539">Nucleus</keyword>
<evidence type="ECO:0000256" key="1">
    <source>
        <dbReference type="ARBA" id="ARBA00003263"/>
    </source>
</evidence>
<dbReference type="InterPro" id="IPR009057">
    <property type="entry name" value="Homeodomain-like_sf"/>
</dbReference>
<gene>
    <name evidence="14" type="ORF">Q5P01_023668</name>
</gene>
<evidence type="ECO:0000256" key="11">
    <source>
        <dbReference type="RuleBase" id="RU000682"/>
    </source>
</evidence>
<keyword evidence="15" id="KW-1185">Reference proteome</keyword>
<evidence type="ECO:0000256" key="10">
    <source>
        <dbReference type="PROSITE-ProRule" id="PRU00108"/>
    </source>
</evidence>
<evidence type="ECO:0000256" key="8">
    <source>
        <dbReference type="ARBA" id="ARBA00023163"/>
    </source>
</evidence>
<feature type="compositionally biased region" description="Basic and acidic residues" evidence="12">
    <location>
        <begin position="9"/>
        <end position="26"/>
    </location>
</feature>
<comment type="function">
    <text evidence="1">Sequence-specific transcription factor which is part of a developmental regulatory system that provides cells with specific positional identities on the anterior-posterior axis.</text>
</comment>
<evidence type="ECO:0000256" key="6">
    <source>
        <dbReference type="ARBA" id="ARBA00023125"/>
    </source>
</evidence>
<evidence type="ECO:0000256" key="7">
    <source>
        <dbReference type="ARBA" id="ARBA00023155"/>
    </source>
</evidence>
<feature type="compositionally biased region" description="Basic and acidic residues" evidence="12">
    <location>
        <begin position="206"/>
        <end position="215"/>
    </location>
</feature>
<reference evidence="14" key="1">
    <citation type="submission" date="2023-07" db="EMBL/GenBank/DDBJ databases">
        <title>Chromosome-level Genome Assembly of Striped Snakehead (Channa striata).</title>
        <authorList>
            <person name="Liu H."/>
        </authorList>
    </citation>
    <scope>NUCLEOTIDE SEQUENCE</scope>
    <source>
        <strain evidence="14">Gz</strain>
        <tissue evidence="14">Muscle</tissue>
    </source>
</reference>
<dbReference type="Proteomes" id="UP001187415">
    <property type="component" value="Unassembled WGS sequence"/>
</dbReference>
<dbReference type="PROSITE" id="PS50071">
    <property type="entry name" value="HOMEOBOX_2"/>
    <property type="match status" value="1"/>
</dbReference>
<proteinExistence type="inferred from homology"/>
<evidence type="ECO:0000256" key="4">
    <source>
        <dbReference type="ARBA" id="ARBA00022473"/>
    </source>
</evidence>
<feature type="compositionally biased region" description="Polar residues" evidence="12">
    <location>
        <begin position="329"/>
        <end position="339"/>
    </location>
</feature>
<feature type="compositionally biased region" description="Low complexity" evidence="12">
    <location>
        <begin position="286"/>
        <end position="310"/>
    </location>
</feature>
<keyword evidence="7 10" id="KW-0371">Homeobox</keyword>
<evidence type="ECO:0000313" key="15">
    <source>
        <dbReference type="Proteomes" id="UP001187415"/>
    </source>
</evidence>
<dbReference type="GO" id="GO:0048704">
    <property type="term" value="P:embryonic skeletal system morphogenesis"/>
    <property type="evidence" value="ECO:0007669"/>
    <property type="project" value="TreeGrafter"/>
</dbReference>
<dbReference type="SMART" id="SM00389">
    <property type="entry name" value="HOX"/>
    <property type="match status" value="1"/>
</dbReference>
<organism evidence="14 15">
    <name type="scientific">Channa striata</name>
    <name type="common">Snakehead murrel</name>
    <name type="synonym">Ophicephalus striatus</name>
    <dbReference type="NCBI Taxonomy" id="64152"/>
    <lineage>
        <taxon>Eukaryota</taxon>
        <taxon>Metazoa</taxon>
        <taxon>Chordata</taxon>
        <taxon>Craniata</taxon>
        <taxon>Vertebrata</taxon>
        <taxon>Euteleostomi</taxon>
        <taxon>Actinopterygii</taxon>
        <taxon>Neopterygii</taxon>
        <taxon>Teleostei</taxon>
        <taxon>Neoteleostei</taxon>
        <taxon>Acanthomorphata</taxon>
        <taxon>Anabantaria</taxon>
        <taxon>Anabantiformes</taxon>
        <taxon>Channoidei</taxon>
        <taxon>Channidae</taxon>
        <taxon>Channa</taxon>
    </lineage>
</organism>
<dbReference type="FunFam" id="1.10.10.60:FF:000504">
    <property type="entry name" value="Transcription factor RFX3"/>
    <property type="match status" value="1"/>
</dbReference>
<dbReference type="PROSITE" id="PS00027">
    <property type="entry name" value="HOMEOBOX_1"/>
    <property type="match status" value="1"/>
</dbReference>
<dbReference type="GO" id="GO:0000978">
    <property type="term" value="F:RNA polymerase II cis-regulatory region sequence-specific DNA binding"/>
    <property type="evidence" value="ECO:0007669"/>
    <property type="project" value="TreeGrafter"/>
</dbReference>
<evidence type="ECO:0000256" key="9">
    <source>
        <dbReference type="ARBA" id="ARBA00023242"/>
    </source>
</evidence>
<keyword evidence="8" id="KW-0804">Transcription</keyword>
<dbReference type="PANTHER" id="PTHR45664:SF11">
    <property type="entry name" value="HOMEOBOX PROTEIN HOX-B3"/>
    <property type="match status" value="1"/>
</dbReference>